<reference evidence="2" key="2">
    <citation type="submission" date="2022-10" db="EMBL/GenBank/DDBJ databases">
        <authorList>
            <consortium name="ENA_rothamsted_submissions"/>
            <consortium name="culmorum"/>
            <person name="King R."/>
        </authorList>
    </citation>
    <scope>NUCLEOTIDE SEQUENCE</scope>
</reference>
<dbReference type="OrthoDB" id="6774950at2759"/>
<accession>A0A9N9S9J8</accession>
<evidence type="ECO:0000313" key="3">
    <source>
        <dbReference type="Proteomes" id="UP001153737"/>
    </source>
</evidence>
<proteinExistence type="predicted"/>
<keyword evidence="3" id="KW-1185">Reference proteome</keyword>
<gene>
    <name evidence="2" type="ORF">PHAECO_LOCUS1585</name>
</gene>
<dbReference type="EMBL" id="OU896716">
    <property type="protein sequence ID" value="CAG9814188.1"/>
    <property type="molecule type" value="Genomic_DNA"/>
</dbReference>
<name>A0A9N9S9J8_PHACE</name>
<evidence type="ECO:0000256" key="1">
    <source>
        <dbReference type="SAM" id="MobiDB-lite"/>
    </source>
</evidence>
<feature type="region of interest" description="Disordered" evidence="1">
    <location>
        <begin position="1"/>
        <end position="54"/>
    </location>
</feature>
<dbReference type="Proteomes" id="UP001153737">
    <property type="component" value="Chromosome 10"/>
</dbReference>
<dbReference type="AlphaFoldDB" id="A0A9N9S9J8"/>
<sequence>MSKKTTPVTISTDTATTAPFTSDESSNQTNSSTSKRTVSEILTPTSEDVSTFSVPRTDISRTKKQEQDDVPFTIGPEQLKNIICILNKQQLPCIIDAEQLKDLLENAHGSTDALSVSKDYTKDTTALIKLLTEVHFHTDDRSLKIRYTKLRKKLQKKVESGFYEAQSDSSDQLF</sequence>
<evidence type="ECO:0000313" key="2">
    <source>
        <dbReference type="EMBL" id="CAG9814188.1"/>
    </source>
</evidence>
<reference evidence="2" key="1">
    <citation type="submission" date="2022-01" db="EMBL/GenBank/DDBJ databases">
        <authorList>
            <person name="King R."/>
        </authorList>
    </citation>
    <scope>NUCLEOTIDE SEQUENCE</scope>
</reference>
<protein>
    <submittedName>
        <fullName evidence="2">Uncharacterized protein</fullName>
    </submittedName>
</protein>
<organism evidence="2 3">
    <name type="scientific">Phaedon cochleariae</name>
    <name type="common">Mustard beetle</name>
    <dbReference type="NCBI Taxonomy" id="80249"/>
    <lineage>
        <taxon>Eukaryota</taxon>
        <taxon>Metazoa</taxon>
        <taxon>Ecdysozoa</taxon>
        <taxon>Arthropoda</taxon>
        <taxon>Hexapoda</taxon>
        <taxon>Insecta</taxon>
        <taxon>Pterygota</taxon>
        <taxon>Neoptera</taxon>
        <taxon>Endopterygota</taxon>
        <taxon>Coleoptera</taxon>
        <taxon>Polyphaga</taxon>
        <taxon>Cucujiformia</taxon>
        <taxon>Chrysomeloidea</taxon>
        <taxon>Chrysomelidae</taxon>
        <taxon>Chrysomelinae</taxon>
        <taxon>Chrysomelini</taxon>
        <taxon>Phaedon</taxon>
    </lineage>
</organism>